<feature type="chain" id="PRO_5026951507" evidence="1">
    <location>
        <begin position="21"/>
        <end position="889"/>
    </location>
</feature>
<accession>A0A6M0SEX6</accession>
<keyword evidence="1" id="KW-0732">Signal</keyword>
<reference evidence="2 3" key="1">
    <citation type="journal article" date="2020" name="Microb. Ecol.">
        <title>Ecogenomics of the Marine Benthic Filamentous Cyanobacterium Adonisia.</title>
        <authorList>
            <person name="Walter J.M."/>
            <person name="Coutinho F.H."/>
            <person name="Leomil L."/>
            <person name="Hargreaves P.I."/>
            <person name="Campeao M.E."/>
            <person name="Vieira V.V."/>
            <person name="Silva B.S."/>
            <person name="Fistarol G.O."/>
            <person name="Salomon P.S."/>
            <person name="Sawabe T."/>
            <person name="Mino S."/>
            <person name="Hosokawa M."/>
            <person name="Miyashita H."/>
            <person name="Maruyama F."/>
            <person name="van Verk M.C."/>
            <person name="Dutilh B.E."/>
            <person name="Thompson C.C."/>
            <person name="Thompson F.L."/>
        </authorList>
    </citation>
    <scope>NUCLEOTIDE SEQUENCE [LARGE SCALE GENOMIC DNA]</scope>
    <source>
        <strain evidence="2 3">CCMR0082</strain>
    </source>
</reference>
<dbReference type="Proteomes" id="UP000473574">
    <property type="component" value="Unassembled WGS sequence"/>
</dbReference>
<sequence length="889" mass="101184">MKLASVTALLVLSIAQSARAELLFDRGLPFKHINNEAGEGRSNVRWAAGFDNQNFYGDDFSIGELGERYRIDHIRTWVVLGYREDDLPAEPGEVGDWFSEVRLLGGLPAAEPLSVIALGELTKGSSVINNSNIELSRVTYPNATGSNYHNFGRDITVWQLDFYDLNWVVEGGRRYNFSVQGMGRPLEKRDYLHGWYNHATSAQYRVSPQQGADNLMLVFSNEGEFVRVAEAEENWDKPSDINIQIHGEKLADSDAVKAEISNPLLEVLENLYRSELLSDRIYRWLRIEIEQGVTTRKSGLLEALATQAIEAEESDNYFSLQQYVVFSIEDAELSEGILSRLPKFLTDFIVEFEKTHGESAIDGFSAETMAVFLEELEAAHGVNREIFDALIIESVQDFLAETLETYTTTIRQHLNKLNDTGILDESVHGRLQAAIATQEIYNTIELYQSAEDWTFAMENLQFPYVNERLESLQQVRILSPDNQAKVLADLEAGYITNDIQFLEYIEQAAIVRLDKYPKLPYFYLPQLHQEIAQMLYDADILEKSPDIFEVMPAVAGATEPIFYRNNTPPEGINVESQSLDCELFCALAISAQFKNQIYQQAGLYSSLERRAYTYTDSFNGIVDFFNKILRDQDSVYRLYHLKLPSSGRLFSSTSYEASSSEHIEDTNANFIVLTEAQAEAFFNDAYFRATGNVINSEFRDDQPGLQSNTINEIVNIMESSGLFSELEDSQITAGKSRIAQSYLSQGYEILEQFDNVLYIPFAEDSEELLSDQERLILGFANVSRGTFQPSQIQVAYDQASQTQYYSFELDGDRYRNSFQFTDDYGDYDWEVFIESVISFIVSLADSKIPSGRFYEVLNEYQTPFGYIFLTDTQYDALDSYELLDIQPMN</sequence>
<name>A0A6M0SEX6_9CYAN</name>
<proteinExistence type="predicted"/>
<dbReference type="RefSeq" id="WP_163669707.1">
    <property type="nucleotide sequence ID" value="NZ_QZCE01000002.1"/>
</dbReference>
<evidence type="ECO:0000313" key="3">
    <source>
        <dbReference type="Proteomes" id="UP000473574"/>
    </source>
</evidence>
<organism evidence="2 3">
    <name type="scientific">Adonisia turfae CCMR0082</name>
    <dbReference type="NCBI Taxonomy" id="2304604"/>
    <lineage>
        <taxon>Bacteria</taxon>
        <taxon>Bacillati</taxon>
        <taxon>Cyanobacteriota</taxon>
        <taxon>Adonisia</taxon>
        <taxon>Adonisia turfae</taxon>
    </lineage>
</organism>
<evidence type="ECO:0000313" key="2">
    <source>
        <dbReference type="EMBL" id="NEZ67025.1"/>
    </source>
</evidence>
<gene>
    <name evidence="2" type="ORF">D0962_30460</name>
</gene>
<comment type="caution">
    <text evidence="2">The sequence shown here is derived from an EMBL/GenBank/DDBJ whole genome shotgun (WGS) entry which is preliminary data.</text>
</comment>
<feature type="signal peptide" evidence="1">
    <location>
        <begin position="1"/>
        <end position="20"/>
    </location>
</feature>
<dbReference type="AlphaFoldDB" id="A0A6M0SEX6"/>
<dbReference type="EMBL" id="QZCE01000002">
    <property type="protein sequence ID" value="NEZ67025.1"/>
    <property type="molecule type" value="Genomic_DNA"/>
</dbReference>
<protein>
    <submittedName>
        <fullName evidence="2">Uncharacterized protein</fullName>
    </submittedName>
</protein>
<evidence type="ECO:0000256" key="1">
    <source>
        <dbReference type="SAM" id="SignalP"/>
    </source>
</evidence>